<dbReference type="SMART" id="SM00248">
    <property type="entry name" value="ANK"/>
    <property type="match status" value="6"/>
</dbReference>
<sequence>MKRLLLILLVAVLTLPFTVTANAASQISFMKGGVRIAEAPLNVKGIYYFQVPTIEKTFGIKFKLDSKKKTATFTLPSNKSVTTDVVVNDKKSYISITKVAEALGFVVPFDKETGAYLILKKLSLKEAEEAYKSAVVEGNIAKVKELLLSGVDVNMKVKGRNVLFDLFPAVKQLGVDRARNMLNFLISKGIDVNAVNGPSFVLAEAVFSQADANLFQLLLKAGADPNKKNQYGITAIDWASSHDEADVVAMLIQYGANVNGNALPWACKEGYTDIVELLVKAGADPNMKDQYGLSVMFHAIERQHPTTVEMLLKNGADPNGSSIVAVEKGNATIIELLLKYGANPDDLLVVAEQMENASIVELLLKHGD</sequence>
<accession>A0ABW0HJV8</accession>
<dbReference type="PROSITE" id="PS50297">
    <property type="entry name" value="ANK_REP_REGION"/>
    <property type="match status" value="2"/>
</dbReference>
<protein>
    <submittedName>
        <fullName evidence="3">Ankyrin repeat domain-containing protein</fullName>
    </submittedName>
</protein>
<evidence type="ECO:0000313" key="3">
    <source>
        <dbReference type="EMBL" id="MFC5401173.1"/>
    </source>
</evidence>
<dbReference type="Proteomes" id="UP001596113">
    <property type="component" value="Unassembled WGS sequence"/>
</dbReference>
<keyword evidence="4" id="KW-1185">Reference proteome</keyword>
<feature type="repeat" description="ANK" evidence="1">
    <location>
        <begin position="258"/>
        <end position="290"/>
    </location>
</feature>
<reference evidence="4" key="1">
    <citation type="journal article" date="2019" name="Int. J. Syst. Evol. Microbiol.">
        <title>The Global Catalogue of Microorganisms (GCM) 10K type strain sequencing project: providing services to taxonomists for standard genome sequencing and annotation.</title>
        <authorList>
            <consortium name="The Broad Institute Genomics Platform"/>
            <consortium name="The Broad Institute Genome Sequencing Center for Infectious Disease"/>
            <person name="Wu L."/>
            <person name="Ma J."/>
        </authorList>
    </citation>
    <scope>NUCLEOTIDE SEQUENCE [LARGE SCALE GENOMIC DNA]</scope>
    <source>
        <strain evidence="4">CGMCC 1.18575</strain>
    </source>
</reference>
<proteinExistence type="predicted"/>
<dbReference type="PANTHER" id="PTHR46224">
    <property type="entry name" value="ANKYRIN REPEAT FAMILY PROTEIN"/>
    <property type="match status" value="1"/>
</dbReference>
<evidence type="ECO:0000256" key="2">
    <source>
        <dbReference type="SAM" id="SignalP"/>
    </source>
</evidence>
<dbReference type="InterPro" id="IPR002110">
    <property type="entry name" value="Ankyrin_rpt"/>
</dbReference>
<dbReference type="RefSeq" id="WP_378128479.1">
    <property type="nucleotide sequence ID" value="NZ_JBHSMI010000001.1"/>
</dbReference>
<evidence type="ECO:0000313" key="4">
    <source>
        <dbReference type="Proteomes" id="UP001596113"/>
    </source>
</evidence>
<keyword evidence="1" id="KW-0040">ANK repeat</keyword>
<dbReference type="InterPro" id="IPR051616">
    <property type="entry name" value="Cul2-RING_E3_ligase_SR"/>
</dbReference>
<feature type="chain" id="PRO_5045771015" evidence="2">
    <location>
        <begin position="24"/>
        <end position="368"/>
    </location>
</feature>
<comment type="caution">
    <text evidence="3">The sequence shown here is derived from an EMBL/GenBank/DDBJ whole genome shotgun (WGS) entry which is preliminary data.</text>
</comment>
<dbReference type="PANTHER" id="PTHR46224:SF6">
    <property type="entry name" value="ANKYRIN REPEAT FAMILY PROTEIN"/>
    <property type="match status" value="1"/>
</dbReference>
<feature type="signal peptide" evidence="2">
    <location>
        <begin position="1"/>
        <end position="23"/>
    </location>
</feature>
<dbReference type="Gene3D" id="1.25.40.20">
    <property type="entry name" value="Ankyrin repeat-containing domain"/>
    <property type="match status" value="3"/>
</dbReference>
<dbReference type="EMBL" id="JBHSMI010000001">
    <property type="protein sequence ID" value="MFC5401173.1"/>
    <property type="molecule type" value="Genomic_DNA"/>
</dbReference>
<feature type="repeat" description="ANK" evidence="1">
    <location>
        <begin position="231"/>
        <end position="259"/>
    </location>
</feature>
<evidence type="ECO:0000256" key="1">
    <source>
        <dbReference type="PROSITE-ProRule" id="PRU00023"/>
    </source>
</evidence>
<organism evidence="3 4">
    <name type="scientific">Cohnella soli</name>
    <dbReference type="NCBI Taxonomy" id="425005"/>
    <lineage>
        <taxon>Bacteria</taxon>
        <taxon>Bacillati</taxon>
        <taxon>Bacillota</taxon>
        <taxon>Bacilli</taxon>
        <taxon>Bacillales</taxon>
        <taxon>Paenibacillaceae</taxon>
        <taxon>Cohnella</taxon>
    </lineage>
</organism>
<dbReference type="SUPFAM" id="SSF48403">
    <property type="entry name" value="Ankyrin repeat"/>
    <property type="match status" value="1"/>
</dbReference>
<dbReference type="PROSITE" id="PS50088">
    <property type="entry name" value="ANK_REPEAT"/>
    <property type="match status" value="2"/>
</dbReference>
<dbReference type="Pfam" id="PF12796">
    <property type="entry name" value="Ank_2"/>
    <property type="match status" value="1"/>
</dbReference>
<keyword evidence="2" id="KW-0732">Signal</keyword>
<name>A0ABW0HJV8_9BACL</name>
<gene>
    <name evidence="3" type="ORF">ACFPOF_00315</name>
</gene>
<dbReference type="InterPro" id="IPR036770">
    <property type="entry name" value="Ankyrin_rpt-contain_sf"/>
</dbReference>